<comment type="subcellular location">
    <subcellularLocation>
        <location evidence="1">Membrane</location>
        <topology evidence="1">Multi-pass membrane protein</topology>
    </subcellularLocation>
</comment>
<feature type="transmembrane region" description="Helical" evidence="7">
    <location>
        <begin position="34"/>
        <end position="54"/>
    </location>
</feature>
<evidence type="ECO:0000256" key="1">
    <source>
        <dbReference type="ARBA" id="ARBA00004141"/>
    </source>
</evidence>
<evidence type="ECO:0000313" key="9">
    <source>
        <dbReference type="EMBL" id="CAH2084008.1"/>
    </source>
</evidence>
<name>A0AAU9TBS1_EUPED</name>
<evidence type="ECO:0000313" key="10">
    <source>
        <dbReference type="Proteomes" id="UP001153954"/>
    </source>
</evidence>
<dbReference type="SUPFAM" id="SSF141571">
    <property type="entry name" value="Pentapeptide repeat-like"/>
    <property type="match status" value="1"/>
</dbReference>
<dbReference type="Pfam" id="PF23894">
    <property type="entry name" value="LD_SV2"/>
    <property type="match status" value="1"/>
</dbReference>
<dbReference type="SUPFAM" id="SSF103473">
    <property type="entry name" value="MFS general substrate transporter"/>
    <property type="match status" value="1"/>
</dbReference>
<evidence type="ECO:0000256" key="6">
    <source>
        <dbReference type="ARBA" id="ARBA00023136"/>
    </source>
</evidence>
<dbReference type="InterPro" id="IPR055415">
    <property type="entry name" value="LD_SV2"/>
</dbReference>
<dbReference type="Pfam" id="PF00083">
    <property type="entry name" value="Sugar_tr"/>
    <property type="match status" value="1"/>
</dbReference>
<gene>
    <name evidence="9" type="ORF">EEDITHA_LOCUS621</name>
</gene>
<keyword evidence="10" id="KW-1185">Reference proteome</keyword>
<comment type="caution">
    <text evidence="9">The sequence shown here is derived from an EMBL/GenBank/DDBJ whole genome shotgun (WGS) entry which is preliminary data.</text>
</comment>
<feature type="transmembrane region" description="Helical" evidence="7">
    <location>
        <begin position="340"/>
        <end position="360"/>
    </location>
</feature>
<comment type="similarity">
    <text evidence="2">Belongs to the major facilitator superfamily.</text>
</comment>
<keyword evidence="4 7" id="KW-0812">Transmembrane</keyword>
<dbReference type="Gene3D" id="1.20.1250.20">
    <property type="entry name" value="MFS general substrate transporter like domains"/>
    <property type="match status" value="1"/>
</dbReference>
<feature type="domain" description="SV2A/B/C luminal" evidence="8">
    <location>
        <begin position="179"/>
        <end position="260"/>
    </location>
</feature>
<accession>A0AAU9TBS1</accession>
<evidence type="ECO:0000256" key="4">
    <source>
        <dbReference type="ARBA" id="ARBA00022692"/>
    </source>
</evidence>
<evidence type="ECO:0000259" key="8">
    <source>
        <dbReference type="Pfam" id="PF23894"/>
    </source>
</evidence>
<organism evidence="9 10">
    <name type="scientific">Euphydryas editha</name>
    <name type="common">Edith's checkerspot</name>
    <dbReference type="NCBI Taxonomy" id="104508"/>
    <lineage>
        <taxon>Eukaryota</taxon>
        <taxon>Metazoa</taxon>
        <taxon>Ecdysozoa</taxon>
        <taxon>Arthropoda</taxon>
        <taxon>Hexapoda</taxon>
        <taxon>Insecta</taxon>
        <taxon>Pterygota</taxon>
        <taxon>Neoptera</taxon>
        <taxon>Endopterygota</taxon>
        <taxon>Lepidoptera</taxon>
        <taxon>Glossata</taxon>
        <taxon>Ditrysia</taxon>
        <taxon>Papilionoidea</taxon>
        <taxon>Nymphalidae</taxon>
        <taxon>Nymphalinae</taxon>
        <taxon>Euphydryas</taxon>
    </lineage>
</organism>
<dbReference type="Gene3D" id="2.160.20.80">
    <property type="entry name" value="E3 ubiquitin-protein ligase SopA"/>
    <property type="match status" value="1"/>
</dbReference>
<dbReference type="GO" id="GO:0016020">
    <property type="term" value="C:membrane"/>
    <property type="evidence" value="ECO:0007669"/>
    <property type="project" value="UniProtKB-SubCell"/>
</dbReference>
<reference evidence="9" key="1">
    <citation type="submission" date="2022-03" db="EMBL/GenBank/DDBJ databases">
        <authorList>
            <person name="Tunstrom K."/>
        </authorList>
    </citation>
    <scope>NUCLEOTIDE SEQUENCE</scope>
</reference>
<dbReference type="PANTHER" id="PTHR23511">
    <property type="entry name" value="SYNAPTIC VESICLE GLYCOPROTEIN 2"/>
    <property type="match status" value="1"/>
</dbReference>
<dbReference type="AlphaFoldDB" id="A0AAU9TBS1"/>
<dbReference type="EMBL" id="CAKOGL010000002">
    <property type="protein sequence ID" value="CAH2084008.1"/>
    <property type="molecule type" value="Genomic_DNA"/>
</dbReference>
<keyword evidence="6 7" id="KW-0472">Membrane</keyword>
<dbReference type="PANTHER" id="PTHR23511:SF34">
    <property type="entry name" value="SYNAPTIC VESICLE GLYCOPROTEIN 2"/>
    <property type="match status" value="1"/>
</dbReference>
<evidence type="ECO:0000256" key="3">
    <source>
        <dbReference type="ARBA" id="ARBA00022448"/>
    </source>
</evidence>
<dbReference type="InterPro" id="IPR005828">
    <property type="entry name" value="MFS_sugar_transport-like"/>
</dbReference>
<protein>
    <recommendedName>
        <fullName evidence="8">SV2A/B/C luminal domain-containing protein</fullName>
    </recommendedName>
</protein>
<evidence type="ECO:0000256" key="2">
    <source>
        <dbReference type="ARBA" id="ARBA00008335"/>
    </source>
</evidence>
<feature type="transmembrane region" description="Helical" evidence="7">
    <location>
        <begin position="316"/>
        <end position="334"/>
    </location>
</feature>
<evidence type="ECO:0000256" key="7">
    <source>
        <dbReference type="SAM" id="Phobius"/>
    </source>
</evidence>
<feature type="transmembrane region" description="Helical" evidence="7">
    <location>
        <begin position="397"/>
        <end position="416"/>
    </location>
</feature>
<keyword evidence="3" id="KW-0813">Transport</keyword>
<keyword evidence="5 7" id="KW-1133">Transmembrane helix</keyword>
<proteinExistence type="inferred from homology"/>
<evidence type="ECO:0000256" key="5">
    <source>
        <dbReference type="ARBA" id="ARBA00022989"/>
    </source>
</evidence>
<dbReference type="GO" id="GO:0022857">
    <property type="term" value="F:transmembrane transporter activity"/>
    <property type="evidence" value="ECO:0007669"/>
    <property type="project" value="InterPro"/>
</dbReference>
<feature type="transmembrane region" description="Helical" evidence="7">
    <location>
        <begin position="372"/>
        <end position="391"/>
    </location>
</feature>
<dbReference type="Proteomes" id="UP001153954">
    <property type="component" value="Unassembled WGS sequence"/>
</dbReference>
<dbReference type="InterPro" id="IPR036259">
    <property type="entry name" value="MFS_trans_sf"/>
</dbReference>
<sequence>MAAGVLLSAGLARAVLPPTGERALADHRDHFSAWHRYLLLCTIPILASLISLIWTPESPRYLLEAGREVDAMMVYQSVHRGNQSRACGACGAAEWRLSELALPAKRRAPALHHVWHSFKMFWQAFFQIFSSTYRNTTIALTGMLLFTVAIQFYLSSYIPATVNKFETELYDLSKQTVQNVTYEDVHYNETLENIDFIDVSFKNCTFRDLLMSHVEFINCSFVNTALSNIRTSYTAFRGVIFVNSTVIDTDMELGRELDAECVLNASIVRGMRGECSRRADLRWSQNGRLAERTYAAHAALLAAPLLAPRALHRPHVHVAVCAACLLLSPSLYIARSETALYIVEAVYAFLIMIIYFGVAVKILDTYPANLRCTAHGLMLSVAYMAGAAIRGLMDLDAIYSCLLCAYFALMATISATRLL</sequence>